<gene>
    <name evidence="1" type="ORF">COM45_07160</name>
</gene>
<protein>
    <submittedName>
        <fullName evidence="1">Uncharacterized protein</fullName>
    </submittedName>
</protein>
<sequence>MRKFAAGDYLDGGSEVGREWYGGVNGFAANDELKAAVFLECSHEAFDEVTTAGLHQVGHG</sequence>
<accession>A0A2A4AKH8</accession>
<comment type="caution">
    <text evidence="1">The sequence shown here is derived from an EMBL/GenBank/DDBJ whole genome shotgun (WGS) entry which is preliminary data.</text>
</comment>
<reference evidence="1 2" key="1">
    <citation type="submission" date="2017-09" db="EMBL/GenBank/DDBJ databases">
        <title>Draft Genome Sequence of Corynebacterium accolens AH4003.</title>
        <authorList>
            <person name="Chen Y."/>
            <person name="Oosthuysen W.F."/>
            <person name="Kelley S."/>
            <person name="Horswill A."/>
        </authorList>
    </citation>
    <scope>NUCLEOTIDE SEQUENCE [LARGE SCALE GENOMIC DNA]</scope>
    <source>
        <strain evidence="1 2">AH4003</strain>
    </source>
</reference>
<name>A0A2A4AKH8_9CORY</name>
<organism evidence="1 2">
    <name type="scientific">Corynebacterium accolens</name>
    <dbReference type="NCBI Taxonomy" id="38284"/>
    <lineage>
        <taxon>Bacteria</taxon>
        <taxon>Bacillati</taxon>
        <taxon>Actinomycetota</taxon>
        <taxon>Actinomycetes</taxon>
        <taxon>Mycobacteriales</taxon>
        <taxon>Corynebacteriaceae</taxon>
        <taxon>Corynebacterium</taxon>
    </lineage>
</organism>
<evidence type="ECO:0000313" key="2">
    <source>
        <dbReference type="Proteomes" id="UP000218690"/>
    </source>
</evidence>
<proteinExistence type="predicted"/>
<dbReference type="Proteomes" id="UP000218690">
    <property type="component" value="Unassembled WGS sequence"/>
</dbReference>
<evidence type="ECO:0000313" key="1">
    <source>
        <dbReference type="EMBL" id="PCC82598.1"/>
    </source>
</evidence>
<dbReference type="AlphaFoldDB" id="A0A2A4AKH8"/>
<dbReference type="EMBL" id="NWBP01000023">
    <property type="protein sequence ID" value="PCC82598.1"/>
    <property type="molecule type" value="Genomic_DNA"/>
</dbReference>